<keyword evidence="1" id="KW-0472">Membrane</keyword>
<dbReference type="Proteomes" id="UP000031975">
    <property type="component" value="Unassembled WGS sequence"/>
</dbReference>
<evidence type="ECO:0000256" key="1">
    <source>
        <dbReference type="SAM" id="Phobius"/>
    </source>
</evidence>
<dbReference type="AlphaFoldDB" id="A0A0C2W738"/>
<dbReference type="EMBL" id="JXQB01000001">
    <property type="protein sequence ID" value="KIM14072.1"/>
    <property type="molecule type" value="Genomic_DNA"/>
</dbReference>
<dbReference type="RefSeq" id="WP_041159815.1">
    <property type="nucleotide sequence ID" value="NZ_CP144013.1"/>
</dbReference>
<keyword evidence="1" id="KW-1133">Transmembrane helix</keyword>
<evidence type="ECO:0000313" key="3">
    <source>
        <dbReference type="Proteomes" id="UP000031975"/>
    </source>
</evidence>
<proteinExistence type="predicted"/>
<name>A0A0C2W738_MYCCA</name>
<keyword evidence="1" id="KW-0812">Transmembrane</keyword>
<gene>
    <name evidence="2" type="ORF">MCGM508_03310</name>
</gene>
<comment type="caution">
    <text evidence="2">The sequence shown here is derived from an EMBL/GenBank/DDBJ whole genome shotgun (WGS) entry which is preliminary data.</text>
</comment>
<reference evidence="2 3" key="1">
    <citation type="submission" date="2015-01" db="EMBL/GenBank/DDBJ databases">
        <title>Draft Genome Sequence of Mycoplasma capricolum subsp. capricolum str. GM508D.</title>
        <authorList>
            <person name="Calcutt M.J."/>
            <person name="Foecking M.F."/>
        </authorList>
    </citation>
    <scope>NUCLEOTIDE SEQUENCE [LARGE SCALE GENOMIC DNA]</scope>
    <source>
        <strain evidence="2 3">GM508D</strain>
    </source>
</reference>
<organism evidence="2 3">
    <name type="scientific">Mycoplasma capricolum subsp. capricolum</name>
    <dbReference type="NCBI Taxonomy" id="40479"/>
    <lineage>
        <taxon>Bacteria</taxon>
        <taxon>Bacillati</taxon>
        <taxon>Mycoplasmatota</taxon>
        <taxon>Mollicutes</taxon>
        <taxon>Mycoplasmataceae</taxon>
        <taxon>Mycoplasma</taxon>
    </lineage>
</organism>
<feature type="transmembrane region" description="Helical" evidence="1">
    <location>
        <begin position="189"/>
        <end position="207"/>
    </location>
</feature>
<sequence>MSFGLANFILLIVNTLAIFLILLIYLITTRSYLNHQVPFINSSNLVINSTDVNKVIRQFQIMFNLTDYEIIYTDTDNMIKVFKNINKNKKQIIISKRIFESVGYELDYLISRLWISAKQVKKDSLLKVYRLTILTIPTVLITMLSIFMLGSIFLFAYNTITNIFEVNNLTTNQNNMNINFLYKLWKYMIFNYLSFSMILCLFINYYISIIIKNKIELYYNDEVSKLVSSALEMYEYDFKAARIYALSIKWTYIPVFKINNFWTNHYKWTGPFTIV</sequence>
<feature type="transmembrane region" description="Helical" evidence="1">
    <location>
        <begin position="6"/>
        <end position="27"/>
    </location>
</feature>
<feature type="transmembrane region" description="Helical" evidence="1">
    <location>
        <begin position="131"/>
        <end position="157"/>
    </location>
</feature>
<accession>A0A0C2W738</accession>
<protein>
    <submittedName>
        <fullName evidence="2">Membrane protein</fullName>
    </submittedName>
</protein>
<evidence type="ECO:0000313" key="2">
    <source>
        <dbReference type="EMBL" id="KIM14072.1"/>
    </source>
</evidence>